<keyword evidence="3" id="KW-1185">Reference proteome</keyword>
<dbReference type="Proteomes" id="UP000737113">
    <property type="component" value="Unassembled WGS sequence"/>
</dbReference>
<dbReference type="Pfam" id="PF00085">
    <property type="entry name" value="Thioredoxin"/>
    <property type="match status" value="1"/>
</dbReference>
<sequence>MENVLNLTKDNIQQVVDASMQQVVVLVFWAEQQADSLAMAHRLEALAQQHAGRFLLAKVDCEAEMEIASYFRIQSLPTTLVLDKGQPVDGFAGLQDEQQIGIMLDKYLPPVWQLQLDEAKALLAQPEVSDEMLSTAQVLLKEAQSQSTTAEISLVLADVYLQQEDYTAAAALLDKIGLADQDGYYQSLKAKLALALEAADTPEIRELQQKLAQTPDDLTLLIALARALHQAHRDDEALGSLLAVLRQDMTALNGDVKQVFMEILTALGQGHGVANQYRRQFYSLLY</sequence>
<proteinExistence type="predicted"/>
<dbReference type="InterPro" id="IPR013766">
    <property type="entry name" value="Thioredoxin_domain"/>
</dbReference>
<feature type="domain" description="Thioredoxin" evidence="1">
    <location>
        <begin position="4"/>
        <end position="101"/>
    </location>
</feature>
<gene>
    <name evidence="2" type="ORF">HC757_04180</name>
</gene>
<dbReference type="Pfam" id="PF14561">
    <property type="entry name" value="TPR_20"/>
    <property type="match status" value="1"/>
</dbReference>
<evidence type="ECO:0000313" key="2">
    <source>
        <dbReference type="EMBL" id="NMH64364.1"/>
    </source>
</evidence>
<organism evidence="2 3">
    <name type="scientific">Shewanella salipaludis</name>
    <dbReference type="NCBI Taxonomy" id="2723052"/>
    <lineage>
        <taxon>Bacteria</taxon>
        <taxon>Pseudomonadati</taxon>
        <taxon>Pseudomonadota</taxon>
        <taxon>Gammaproteobacteria</taxon>
        <taxon>Alteromonadales</taxon>
        <taxon>Shewanellaceae</taxon>
        <taxon>Shewanella</taxon>
    </lineage>
</organism>
<dbReference type="CDD" id="cd02956">
    <property type="entry name" value="ybbN"/>
    <property type="match status" value="1"/>
</dbReference>
<dbReference type="AlphaFoldDB" id="A0A972FZE1"/>
<dbReference type="PANTHER" id="PTHR43601:SF3">
    <property type="entry name" value="THIOREDOXIN, MITOCHONDRIAL"/>
    <property type="match status" value="1"/>
</dbReference>
<reference evidence="2" key="1">
    <citation type="submission" date="2020-04" db="EMBL/GenBank/DDBJ databases">
        <title>Description of Shewanella salipaludis sp. nov., isolated from a salt marsh.</title>
        <authorList>
            <person name="Park S."/>
            <person name="Yoon J.-H."/>
        </authorList>
    </citation>
    <scope>NUCLEOTIDE SEQUENCE</scope>
    <source>
        <strain evidence="2">SHSM-M6</strain>
    </source>
</reference>
<dbReference type="InterPro" id="IPR011990">
    <property type="entry name" value="TPR-like_helical_dom_sf"/>
</dbReference>
<dbReference type="Pfam" id="PF14559">
    <property type="entry name" value="TPR_19"/>
    <property type="match status" value="1"/>
</dbReference>
<protein>
    <submittedName>
        <fullName evidence="2">Tetratricopeptide repeat protein</fullName>
    </submittedName>
</protein>
<dbReference type="SUPFAM" id="SSF48452">
    <property type="entry name" value="TPR-like"/>
    <property type="match status" value="1"/>
</dbReference>
<dbReference type="GO" id="GO:0006950">
    <property type="term" value="P:response to stress"/>
    <property type="evidence" value="ECO:0007669"/>
    <property type="project" value="UniProtKB-ARBA"/>
</dbReference>
<accession>A0A972FZE1</accession>
<dbReference type="PANTHER" id="PTHR43601">
    <property type="entry name" value="THIOREDOXIN, MITOCHONDRIAL"/>
    <property type="match status" value="1"/>
</dbReference>
<dbReference type="RefSeq" id="WP_169563047.1">
    <property type="nucleotide sequence ID" value="NZ_JAAXYH010000002.1"/>
</dbReference>
<dbReference type="GO" id="GO:0045454">
    <property type="term" value="P:cell redox homeostasis"/>
    <property type="evidence" value="ECO:0007669"/>
    <property type="project" value="TreeGrafter"/>
</dbReference>
<comment type="caution">
    <text evidence="2">The sequence shown here is derived from an EMBL/GenBank/DDBJ whole genome shotgun (WGS) entry which is preliminary data.</text>
</comment>
<dbReference type="InterPro" id="IPR036249">
    <property type="entry name" value="Thioredoxin-like_sf"/>
</dbReference>
<dbReference type="Gene3D" id="3.40.30.10">
    <property type="entry name" value="Glutaredoxin"/>
    <property type="match status" value="1"/>
</dbReference>
<evidence type="ECO:0000259" key="1">
    <source>
        <dbReference type="Pfam" id="PF00085"/>
    </source>
</evidence>
<evidence type="ECO:0000313" key="3">
    <source>
        <dbReference type="Proteomes" id="UP000737113"/>
    </source>
</evidence>
<dbReference type="EMBL" id="JAAXYH010000002">
    <property type="protein sequence ID" value="NMH64364.1"/>
    <property type="molecule type" value="Genomic_DNA"/>
</dbReference>
<name>A0A972FZE1_9GAMM</name>
<dbReference type="SUPFAM" id="SSF52833">
    <property type="entry name" value="Thioredoxin-like"/>
    <property type="match status" value="1"/>
</dbReference>
<dbReference type="Gene3D" id="1.25.40.10">
    <property type="entry name" value="Tetratricopeptide repeat domain"/>
    <property type="match status" value="2"/>
</dbReference>